<dbReference type="Proteomes" id="UP000002257">
    <property type="component" value="Chromosome"/>
</dbReference>
<dbReference type="RefSeq" id="WP_012591436.1">
    <property type="nucleotide sequence ID" value="NC_011666.1"/>
</dbReference>
<keyword evidence="3" id="KW-1185">Reference proteome</keyword>
<proteinExistence type="predicted"/>
<dbReference type="OrthoDB" id="281633at2"/>
<dbReference type="eggNOG" id="ENOG50335JP">
    <property type="taxonomic scope" value="Bacteria"/>
</dbReference>
<dbReference type="STRING" id="395965.Msil_2438"/>
<keyword evidence="1" id="KW-1133">Transmembrane helix</keyword>
<dbReference type="HOGENOM" id="CLU_119491_1_0_5"/>
<feature type="transmembrane region" description="Helical" evidence="1">
    <location>
        <begin position="43"/>
        <end position="63"/>
    </location>
</feature>
<feature type="transmembrane region" description="Helical" evidence="1">
    <location>
        <begin position="12"/>
        <end position="31"/>
    </location>
</feature>
<feature type="transmembrane region" description="Helical" evidence="1">
    <location>
        <begin position="140"/>
        <end position="158"/>
    </location>
</feature>
<accession>B8EKJ7</accession>
<name>B8EKJ7_METSB</name>
<dbReference type="AlphaFoldDB" id="B8EKJ7"/>
<organism evidence="2 3">
    <name type="scientific">Methylocella silvestris (strain DSM 15510 / CIP 108128 / LMG 27833 / NCIMB 13906 / BL2)</name>
    <dbReference type="NCBI Taxonomy" id="395965"/>
    <lineage>
        <taxon>Bacteria</taxon>
        <taxon>Pseudomonadati</taxon>
        <taxon>Pseudomonadota</taxon>
        <taxon>Alphaproteobacteria</taxon>
        <taxon>Hyphomicrobiales</taxon>
        <taxon>Beijerinckiaceae</taxon>
        <taxon>Methylocella</taxon>
    </lineage>
</organism>
<feature type="transmembrane region" description="Helical" evidence="1">
    <location>
        <begin position="107"/>
        <end position="128"/>
    </location>
</feature>
<evidence type="ECO:0000256" key="1">
    <source>
        <dbReference type="SAM" id="Phobius"/>
    </source>
</evidence>
<dbReference type="InterPro" id="IPR046740">
    <property type="entry name" value="DUF6790"/>
</dbReference>
<dbReference type="Pfam" id="PF20589">
    <property type="entry name" value="DUF6790"/>
    <property type="match status" value="1"/>
</dbReference>
<dbReference type="EMBL" id="CP001280">
    <property type="protein sequence ID" value="ACK51367.1"/>
    <property type="molecule type" value="Genomic_DNA"/>
</dbReference>
<reference evidence="2 3" key="1">
    <citation type="journal article" date="2010" name="J. Bacteriol.">
        <title>Complete genome sequence of the aerobic facultative methanotroph Methylocella silvestris BL2.</title>
        <authorList>
            <person name="Chen Y."/>
            <person name="Crombie A."/>
            <person name="Rahman M.T."/>
            <person name="Dedysh S.N."/>
            <person name="Liesack W."/>
            <person name="Stott M.B."/>
            <person name="Alam M."/>
            <person name="Theisen A.R."/>
            <person name="Murrell J.C."/>
            <person name="Dunfield P.F."/>
        </authorList>
    </citation>
    <scope>NUCLEOTIDE SEQUENCE [LARGE SCALE GENOMIC DNA]</scope>
    <source>
        <strain evidence="3">DSM 15510 / CIP 108128 / LMG 27833 / NCIMB 13906 / BL2</strain>
    </source>
</reference>
<evidence type="ECO:0000313" key="2">
    <source>
        <dbReference type="EMBL" id="ACK51367.1"/>
    </source>
</evidence>
<evidence type="ECO:0000313" key="3">
    <source>
        <dbReference type="Proteomes" id="UP000002257"/>
    </source>
</evidence>
<protein>
    <submittedName>
        <fullName evidence="2">Uncharacterized protein</fullName>
    </submittedName>
</protein>
<keyword evidence="1" id="KW-0472">Membrane</keyword>
<sequence length="164" mass="17792">MNSPLMATIAEFVLSNFAPLLFVAALLIVAFDRGKPLADRTLSWLLLLPIGLGGLWSAFFHLAFPEVAARAIGWMDSPFQFEVGMADLGIGVAGCLAFRASWGFRAAVVVISAIFFFGDSIGHLRQMIVARNFAIDNAGPVFWLDVALPVLSLIALLLSRRARK</sequence>
<dbReference type="KEGG" id="msl:Msil_2438"/>
<keyword evidence="1" id="KW-0812">Transmembrane</keyword>
<gene>
    <name evidence="2" type="ordered locus">Msil_2438</name>
</gene>